<dbReference type="InterPro" id="IPR027417">
    <property type="entry name" value="P-loop_NTPase"/>
</dbReference>
<dbReference type="Proteomes" id="UP000009138">
    <property type="component" value="Unassembled WGS sequence"/>
</dbReference>
<proteinExistence type="inferred from homology"/>
<evidence type="ECO:0000256" key="1">
    <source>
        <dbReference type="ARBA" id="ARBA00009776"/>
    </source>
</evidence>
<dbReference type="GO" id="GO:0005634">
    <property type="term" value="C:nucleus"/>
    <property type="evidence" value="ECO:0007669"/>
    <property type="project" value="TreeGrafter"/>
</dbReference>
<dbReference type="GO" id="GO:0006233">
    <property type="term" value="P:dTDP biosynthetic process"/>
    <property type="evidence" value="ECO:0007669"/>
    <property type="project" value="TreeGrafter"/>
</dbReference>
<dbReference type="SUPFAM" id="SSF52540">
    <property type="entry name" value="P-loop containing nucleoside triphosphate hydrolases"/>
    <property type="match status" value="1"/>
</dbReference>
<dbReference type="GO" id="GO:0004798">
    <property type="term" value="F:dTMP kinase activity"/>
    <property type="evidence" value="ECO:0007669"/>
    <property type="project" value="TreeGrafter"/>
</dbReference>
<protein>
    <recommendedName>
        <fullName evidence="2">Thymidylate kinase-like domain-containing protein</fullName>
    </recommendedName>
</protein>
<dbReference type="eggNOG" id="KOG3327">
    <property type="taxonomic scope" value="Eukaryota"/>
</dbReference>
<dbReference type="PANTHER" id="PTHR10344:SF1">
    <property type="entry name" value="THYMIDYLATE KINASE"/>
    <property type="match status" value="1"/>
</dbReference>
<dbReference type="STRING" id="246409.I1C1L8"/>
<gene>
    <name evidence="3" type="ORF">RO3G_07053</name>
</gene>
<reference evidence="3 4" key="1">
    <citation type="journal article" date="2009" name="PLoS Genet.">
        <title>Genomic analysis of the basal lineage fungus Rhizopus oryzae reveals a whole-genome duplication.</title>
        <authorList>
            <person name="Ma L.-J."/>
            <person name="Ibrahim A.S."/>
            <person name="Skory C."/>
            <person name="Grabherr M.G."/>
            <person name="Burger G."/>
            <person name="Butler M."/>
            <person name="Elias M."/>
            <person name="Idnurm A."/>
            <person name="Lang B.F."/>
            <person name="Sone T."/>
            <person name="Abe A."/>
            <person name="Calvo S.E."/>
            <person name="Corrochano L.M."/>
            <person name="Engels R."/>
            <person name="Fu J."/>
            <person name="Hansberg W."/>
            <person name="Kim J.-M."/>
            <person name="Kodira C.D."/>
            <person name="Koehrsen M.J."/>
            <person name="Liu B."/>
            <person name="Miranda-Saavedra D."/>
            <person name="O'Leary S."/>
            <person name="Ortiz-Castellanos L."/>
            <person name="Poulter R."/>
            <person name="Rodriguez-Romero J."/>
            <person name="Ruiz-Herrera J."/>
            <person name="Shen Y.-Q."/>
            <person name="Zeng Q."/>
            <person name="Galagan J."/>
            <person name="Birren B.W."/>
            <person name="Cuomo C.A."/>
            <person name="Wickes B.L."/>
        </authorList>
    </citation>
    <scope>NUCLEOTIDE SEQUENCE [LARGE SCALE GENOMIC DNA]</scope>
    <source>
        <strain evidence="4">RA 99-880 / ATCC MYA-4621 / FGSC 9543 / NRRL 43880</strain>
    </source>
</reference>
<sequence length="46" mass="5138">MNRGLMIVIEGCDRAGKSTQCERLVNQLRQKGTAVELLKFPGYISI</sequence>
<dbReference type="OrthoDB" id="425602at2759"/>
<accession>I1C1L8</accession>
<organism evidence="3 4">
    <name type="scientific">Rhizopus delemar (strain RA 99-880 / ATCC MYA-4621 / FGSC 9543 / NRRL 43880)</name>
    <name type="common">Mucormycosis agent</name>
    <name type="synonym">Rhizopus arrhizus var. delemar</name>
    <dbReference type="NCBI Taxonomy" id="246409"/>
    <lineage>
        <taxon>Eukaryota</taxon>
        <taxon>Fungi</taxon>
        <taxon>Fungi incertae sedis</taxon>
        <taxon>Mucoromycota</taxon>
        <taxon>Mucoromycotina</taxon>
        <taxon>Mucoromycetes</taxon>
        <taxon>Mucorales</taxon>
        <taxon>Mucorineae</taxon>
        <taxon>Rhizopodaceae</taxon>
        <taxon>Rhizopus</taxon>
    </lineage>
</organism>
<evidence type="ECO:0000259" key="2">
    <source>
        <dbReference type="Pfam" id="PF02223"/>
    </source>
</evidence>
<feature type="domain" description="Thymidylate kinase-like" evidence="2">
    <location>
        <begin position="9"/>
        <end position="41"/>
    </location>
</feature>
<dbReference type="GO" id="GO:0005739">
    <property type="term" value="C:mitochondrion"/>
    <property type="evidence" value="ECO:0007669"/>
    <property type="project" value="TreeGrafter"/>
</dbReference>
<dbReference type="AlphaFoldDB" id="I1C1L8"/>
<dbReference type="GeneID" id="93614024"/>
<dbReference type="Pfam" id="PF02223">
    <property type="entry name" value="Thymidylate_kin"/>
    <property type="match status" value="1"/>
</dbReference>
<evidence type="ECO:0000313" key="4">
    <source>
        <dbReference type="Proteomes" id="UP000009138"/>
    </source>
</evidence>
<dbReference type="InterPro" id="IPR039430">
    <property type="entry name" value="Thymidylate_kin-like_dom"/>
</dbReference>
<dbReference type="VEuPathDB" id="FungiDB:RO3G_07053"/>
<evidence type="ECO:0000313" key="3">
    <source>
        <dbReference type="EMBL" id="EIE82348.1"/>
    </source>
</evidence>
<dbReference type="GO" id="GO:0005829">
    <property type="term" value="C:cytosol"/>
    <property type="evidence" value="ECO:0007669"/>
    <property type="project" value="TreeGrafter"/>
</dbReference>
<dbReference type="GO" id="GO:0006227">
    <property type="term" value="P:dUDP biosynthetic process"/>
    <property type="evidence" value="ECO:0007669"/>
    <property type="project" value="TreeGrafter"/>
</dbReference>
<comment type="similarity">
    <text evidence="1">Belongs to the thymidylate kinase family.</text>
</comment>
<name>I1C1L8_RHIO9</name>
<dbReference type="InParanoid" id="I1C1L8"/>
<dbReference type="RefSeq" id="XP_067517744.1">
    <property type="nucleotide sequence ID" value="XM_067661643.1"/>
</dbReference>
<keyword evidence="4" id="KW-1185">Reference proteome</keyword>
<dbReference type="EMBL" id="CH476736">
    <property type="protein sequence ID" value="EIE82348.1"/>
    <property type="molecule type" value="Genomic_DNA"/>
</dbReference>
<dbReference type="GO" id="GO:0004550">
    <property type="term" value="F:nucleoside diphosphate kinase activity"/>
    <property type="evidence" value="ECO:0007669"/>
    <property type="project" value="TreeGrafter"/>
</dbReference>
<dbReference type="GO" id="GO:0006235">
    <property type="term" value="P:dTTP biosynthetic process"/>
    <property type="evidence" value="ECO:0007669"/>
    <property type="project" value="TreeGrafter"/>
</dbReference>
<dbReference type="PANTHER" id="PTHR10344">
    <property type="entry name" value="THYMIDYLATE KINASE"/>
    <property type="match status" value="1"/>
</dbReference>
<dbReference type="Gene3D" id="3.40.50.300">
    <property type="entry name" value="P-loop containing nucleotide triphosphate hydrolases"/>
    <property type="match status" value="1"/>
</dbReference>